<name>A0A8J7G3X8_9BACL</name>
<dbReference type="AlphaFoldDB" id="A0A8J7G3X8"/>
<dbReference type="RefSeq" id="WP_194563280.1">
    <property type="nucleotide sequence ID" value="NZ_JADKPV010000005.1"/>
</dbReference>
<protein>
    <submittedName>
        <fullName evidence="1">Cyclic lactone autoinducer peptide</fullName>
    </submittedName>
</protein>
<proteinExistence type="predicted"/>
<keyword evidence="2" id="KW-1185">Reference proteome</keyword>
<gene>
    <name evidence="1" type="ORF">IRY55_10545</name>
</gene>
<comment type="caution">
    <text evidence="1">The sequence shown here is derived from an EMBL/GenBank/DDBJ whole genome shotgun (WGS) entry which is preliminary data.</text>
</comment>
<dbReference type="NCBIfam" id="TIGR04223">
    <property type="entry name" value="quorum_AgrD"/>
    <property type="match status" value="1"/>
</dbReference>
<dbReference type="Proteomes" id="UP000622653">
    <property type="component" value="Unassembled WGS sequence"/>
</dbReference>
<dbReference type="InterPro" id="IPR009229">
    <property type="entry name" value="AgrD"/>
</dbReference>
<sequence length="39" mass="4544">MIKVIGKLLIFWGSLGSRQMCFSIFHEIEIPEELKTTTF</sequence>
<accession>A0A8J7G3X8</accession>
<organism evidence="1 2">
    <name type="scientific">Savagea serpentis</name>
    <dbReference type="NCBI Taxonomy" id="2785297"/>
    <lineage>
        <taxon>Bacteria</taxon>
        <taxon>Bacillati</taxon>
        <taxon>Bacillota</taxon>
        <taxon>Bacilli</taxon>
        <taxon>Bacillales</taxon>
        <taxon>Caryophanaceae</taxon>
        <taxon>Savagea</taxon>
    </lineage>
</organism>
<reference evidence="1" key="1">
    <citation type="submission" date="2020-11" db="EMBL/GenBank/DDBJ databases">
        <title>Multidrug resistant novel bacterium Savagea serpentis sp. nov., isolated from the scats of a vine snake (Ahaetulla nasuta).</title>
        <authorList>
            <person name="Venkata Ramana V."/>
            <person name="Vikas Patil S."/>
            <person name="Yogita Lugani V."/>
        </authorList>
    </citation>
    <scope>NUCLEOTIDE SEQUENCE</scope>
    <source>
        <strain evidence="1">SN6</strain>
    </source>
</reference>
<dbReference type="EMBL" id="JADKPV010000005">
    <property type="protein sequence ID" value="MBF4501805.1"/>
    <property type="molecule type" value="Genomic_DNA"/>
</dbReference>
<evidence type="ECO:0000313" key="1">
    <source>
        <dbReference type="EMBL" id="MBF4501805.1"/>
    </source>
</evidence>
<evidence type="ECO:0000313" key="2">
    <source>
        <dbReference type="Proteomes" id="UP000622653"/>
    </source>
</evidence>